<sequence>MDHVPRKSSDLVYVSDSEPGIRRERRGRGFCYRMPDASLVKDRKHIKRIRALAIPPAYSNVWICMDARGHLQATGRDSCGRKQYLYHPNWQAYRSDRKFDQLVEFAKAIPKIRRMVRRDISAEAETERTVLAALVFLLDETALRVGNRAYAEQNRTYGATTLLKRHLRIVDDTIELQYAAKGGKRVRHRLRHPRLQRILEKIADLPGRQLFKWQDDVGAIHVIDSGTLNAYLCEIGGSCITAKTFRTWIGSLEAFKEAWDAIKSGTVPTTTQLATAAAAKLHNTPSVCKASYIHPSVLALAEQPNSRPLASLATVGDRPRGLRMDEKRLMAYLERCSPIAGDRSR</sequence>
<dbReference type="SUPFAM" id="SSF56349">
    <property type="entry name" value="DNA breaking-rejoining enzymes"/>
    <property type="match status" value="1"/>
</dbReference>
<dbReference type="GO" id="GO:0003917">
    <property type="term" value="F:DNA topoisomerase type I (single strand cut, ATP-independent) activity"/>
    <property type="evidence" value="ECO:0007669"/>
    <property type="project" value="UniProtKB-EC"/>
</dbReference>
<protein>
    <recommendedName>
        <fullName evidence="3">DNA topoisomerase</fullName>
        <ecNumber evidence="3">5.6.2.1</ecNumber>
    </recommendedName>
</protein>
<organism evidence="9 10">
    <name type="scientific">Ferirhizobium litorale</name>
    <dbReference type="NCBI Taxonomy" id="2927786"/>
    <lineage>
        <taxon>Bacteria</taxon>
        <taxon>Pseudomonadati</taxon>
        <taxon>Pseudomonadota</taxon>
        <taxon>Alphaproteobacteria</taxon>
        <taxon>Hyphomicrobiales</taxon>
        <taxon>Rhizobiaceae</taxon>
        <taxon>Ferirhizobium</taxon>
    </lineage>
</organism>
<dbReference type="InterPro" id="IPR014711">
    <property type="entry name" value="TopoI_cat_a-hlx-sub_euk"/>
</dbReference>
<evidence type="ECO:0000259" key="7">
    <source>
        <dbReference type="Pfam" id="PF01028"/>
    </source>
</evidence>
<evidence type="ECO:0000259" key="8">
    <source>
        <dbReference type="Pfam" id="PF21338"/>
    </source>
</evidence>
<accession>A0AAE3U2V9</accession>
<keyword evidence="10" id="KW-1185">Reference proteome</keyword>
<comment type="caution">
    <text evidence="9">The sequence shown here is derived from an EMBL/GenBank/DDBJ whole genome shotgun (WGS) entry which is preliminary data.</text>
</comment>
<reference evidence="9" key="1">
    <citation type="submission" date="2022-03" db="EMBL/GenBank/DDBJ databases">
        <title>Fererhizobium litorale gen. nov., sp. nov., isolated from sandy sediments of the Sea of Japan seashore.</title>
        <authorList>
            <person name="Romanenko L."/>
            <person name="Kurilenko V."/>
            <person name="Otstavnykh N."/>
            <person name="Svetashev V."/>
            <person name="Tekutyeva L."/>
            <person name="Isaeva M."/>
            <person name="Mikhailov V."/>
        </authorList>
    </citation>
    <scope>NUCLEOTIDE SEQUENCE</scope>
    <source>
        <strain evidence="9">KMM 9576</strain>
    </source>
</reference>
<evidence type="ECO:0000313" key="9">
    <source>
        <dbReference type="EMBL" id="MDI7923951.1"/>
    </source>
</evidence>
<keyword evidence="4" id="KW-0799">Topoisomerase</keyword>
<dbReference type="GO" id="GO:0006265">
    <property type="term" value="P:DNA topological change"/>
    <property type="evidence" value="ECO:0007669"/>
    <property type="project" value="InterPro"/>
</dbReference>
<dbReference type="Pfam" id="PF21338">
    <property type="entry name" value="Top1B_N_bact"/>
    <property type="match status" value="1"/>
</dbReference>
<feature type="domain" description="DNA topoisomerase IB N-terminal" evidence="8">
    <location>
        <begin position="29"/>
        <end position="77"/>
    </location>
</feature>
<comment type="catalytic activity">
    <reaction evidence="1">
        <text>ATP-independent breakage of single-stranded DNA, followed by passage and rejoining.</text>
        <dbReference type="EC" id="5.6.2.1"/>
    </reaction>
</comment>
<dbReference type="PROSITE" id="PS52038">
    <property type="entry name" value="TOPO_IB_2"/>
    <property type="match status" value="1"/>
</dbReference>
<gene>
    <name evidence="9" type="ORF">MRS75_17940</name>
</gene>
<dbReference type="Pfam" id="PF01028">
    <property type="entry name" value="Topoisom_I"/>
    <property type="match status" value="1"/>
</dbReference>
<dbReference type="AlphaFoldDB" id="A0AAE3U2V9"/>
<dbReference type="InterPro" id="IPR011010">
    <property type="entry name" value="DNA_brk_join_enz"/>
</dbReference>
<dbReference type="EC" id="5.6.2.1" evidence="3"/>
<evidence type="ECO:0000256" key="1">
    <source>
        <dbReference type="ARBA" id="ARBA00000213"/>
    </source>
</evidence>
<evidence type="ECO:0000256" key="5">
    <source>
        <dbReference type="ARBA" id="ARBA00023125"/>
    </source>
</evidence>
<dbReference type="InterPro" id="IPR049331">
    <property type="entry name" value="Top1B_N_bact"/>
</dbReference>
<keyword evidence="5" id="KW-0238">DNA-binding</keyword>
<dbReference type="RefSeq" id="WP_311787200.1">
    <property type="nucleotide sequence ID" value="NZ_JALDYY010000008.1"/>
</dbReference>
<dbReference type="SUPFAM" id="SSF55869">
    <property type="entry name" value="DNA topoisomerase I domain"/>
    <property type="match status" value="1"/>
</dbReference>
<proteinExistence type="inferred from homology"/>
<dbReference type="InterPro" id="IPR035447">
    <property type="entry name" value="DNA_topo_I_N_sf"/>
</dbReference>
<evidence type="ECO:0000256" key="4">
    <source>
        <dbReference type="ARBA" id="ARBA00023029"/>
    </source>
</evidence>
<dbReference type="InterPro" id="IPR001631">
    <property type="entry name" value="TopoI"/>
</dbReference>
<evidence type="ECO:0000256" key="3">
    <source>
        <dbReference type="ARBA" id="ARBA00012891"/>
    </source>
</evidence>
<dbReference type="Gene3D" id="3.90.15.10">
    <property type="entry name" value="Topoisomerase I, Chain A, domain 3"/>
    <property type="match status" value="1"/>
</dbReference>
<comment type="similarity">
    <text evidence="2">Belongs to the type IB topoisomerase family.</text>
</comment>
<dbReference type="EMBL" id="JALDYZ010000011">
    <property type="protein sequence ID" value="MDI7923951.1"/>
    <property type="molecule type" value="Genomic_DNA"/>
</dbReference>
<dbReference type="Gene3D" id="1.10.132.120">
    <property type="match status" value="1"/>
</dbReference>
<keyword evidence="6" id="KW-0413">Isomerase</keyword>
<evidence type="ECO:0000313" key="10">
    <source>
        <dbReference type="Proteomes" id="UP001161580"/>
    </source>
</evidence>
<dbReference type="Proteomes" id="UP001161580">
    <property type="component" value="Unassembled WGS sequence"/>
</dbReference>
<dbReference type="Gene3D" id="3.30.66.10">
    <property type="entry name" value="DNA topoisomerase I domain"/>
    <property type="match status" value="1"/>
</dbReference>
<name>A0AAE3U2V9_9HYPH</name>
<feature type="domain" description="DNA topoisomerase I catalytic core eukaryotic-type" evidence="7">
    <location>
        <begin position="93"/>
        <end position="272"/>
    </location>
</feature>
<evidence type="ECO:0000256" key="2">
    <source>
        <dbReference type="ARBA" id="ARBA00006645"/>
    </source>
</evidence>
<evidence type="ECO:0000256" key="6">
    <source>
        <dbReference type="ARBA" id="ARBA00023235"/>
    </source>
</evidence>
<dbReference type="PRINTS" id="PR00416">
    <property type="entry name" value="EUTPISMRASEI"/>
</dbReference>
<dbReference type="InterPro" id="IPR013500">
    <property type="entry name" value="TopoI_cat_euk"/>
</dbReference>
<dbReference type="GO" id="GO:0003677">
    <property type="term" value="F:DNA binding"/>
    <property type="evidence" value="ECO:0007669"/>
    <property type="project" value="UniProtKB-KW"/>
</dbReference>